<evidence type="ECO:0000313" key="3">
    <source>
        <dbReference type="Proteomes" id="UP001431783"/>
    </source>
</evidence>
<proteinExistence type="predicted"/>
<evidence type="ECO:0000313" key="2">
    <source>
        <dbReference type="EMBL" id="KAK9879131.1"/>
    </source>
</evidence>
<accession>A0AAW1U666</accession>
<organism evidence="2 3">
    <name type="scientific">Henosepilachna vigintioctopunctata</name>
    <dbReference type="NCBI Taxonomy" id="420089"/>
    <lineage>
        <taxon>Eukaryota</taxon>
        <taxon>Metazoa</taxon>
        <taxon>Ecdysozoa</taxon>
        <taxon>Arthropoda</taxon>
        <taxon>Hexapoda</taxon>
        <taxon>Insecta</taxon>
        <taxon>Pterygota</taxon>
        <taxon>Neoptera</taxon>
        <taxon>Endopterygota</taxon>
        <taxon>Coleoptera</taxon>
        <taxon>Polyphaga</taxon>
        <taxon>Cucujiformia</taxon>
        <taxon>Coccinelloidea</taxon>
        <taxon>Coccinellidae</taxon>
        <taxon>Epilachninae</taxon>
        <taxon>Epilachnini</taxon>
        <taxon>Henosepilachna</taxon>
    </lineage>
</organism>
<comment type="caution">
    <text evidence="2">The sequence shown here is derived from an EMBL/GenBank/DDBJ whole genome shotgun (WGS) entry which is preliminary data.</text>
</comment>
<gene>
    <name evidence="2" type="ORF">WA026_003976</name>
</gene>
<dbReference type="Proteomes" id="UP001431783">
    <property type="component" value="Unassembled WGS sequence"/>
</dbReference>
<dbReference type="AlphaFoldDB" id="A0AAW1U666"/>
<keyword evidence="3" id="KW-1185">Reference proteome</keyword>
<feature type="compositionally biased region" description="Basic and acidic residues" evidence="1">
    <location>
        <begin position="58"/>
        <end position="76"/>
    </location>
</feature>
<reference evidence="2 3" key="1">
    <citation type="submission" date="2023-03" db="EMBL/GenBank/DDBJ databases">
        <title>Genome insight into feeding habits of ladybird beetles.</title>
        <authorList>
            <person name="Li H.-S."/>
            <person name="Huang Y.-H."/>
            <person name="Pang H."/>
        </authorList>
    </citation>
    <scope>NUCLEOTIDE SEQUENCE [LARGE SCALE GENOMIC DNA]</scope>
    <source>
        <strain evidence="2">SYSU_2023b</strain>
        <tissue evidence="2">Whole body</tissue>
    </source>
</reference>
<evidence type="ECO:0000256" key="1">
    <source>
        <dbReference type="SAM" id="MobiDB-lite"/>
    </source>
</evidence>
<sequence>MRLSWIGCEIKNNAKRRYVAGSGRAVWNTEHTISSVELAFSPQTWDFARLKLEWTTDRTEEEREKRRSERAPDHLRIRVPAMSHELNNENGQGIAT</sequence>
<feature type="region of interest" description="Disordered" evidence="1">
    <location>
        <begin position="58"/>
        <end position="96"/>
    </location>
</feature>
<protein>
    <submittedName>
        <fullName evidence="2">Uncharacterized protein</fullName>
    </submittedName>
</protein>
<name>A0AAW1U666_9CUCU</name>
<dbReference type="EMBL" id="JARQZJ010000061">
    <property type="protein sequence ID" value="KAK9879131.1"/>
    <property type="molecule type" value="Genomic_DNA"/>
</dbReference>